<reference evidence="1 2" key="1">
    <citation type="submission" date="2016-04" db="EMBL/GenBank/DDBJ databases">
        <title>First whole genome shotgun sequence of the bacterium Enteractinococcus sp. strain UASWS1574.</title>
        <authorList>
            <person name="Crovadore J."/>
            <person name="Chablais R."/>
            <person name="Lefort F."/>
        </authorList>
    </citation>
    <scope>NUCLEOTIDE SEQUENCE [LARGE SCALE GENOMIC DNA]</scope>
    <source>
        <strain evidence="1 2">UASWS1574</strain>
    </source>
</reference>
<name>A0A1B7M2J5_9MICC</name>
<dbReference type="AlphaFoldDB" id="A0A1B7M2J5"/>
<dbReference type="Proteomes" id="UP000078292">
    <property type="component" value="Unassembled WGS sequence"/>
</dbReference>
<evidence type="ECO:0000313" key="2">
    <source>
        <dbReference type="Proteomes" id="UP000078292"/>
    </source>
</evidence>
<protein>
    <submittedName>
        <fullName evidence="1">Uncharacterized protein</fullName>
    </submittedName>
</protein>
<proteinExistence type="predicted"/>
<sequence length="328" mass="36899">MSLHEWARHPYLEWYCQKLSTVRAQRLLHDVKQLPAVVSPMFGWTDLGDAVGDKAHPPRGVELGAGQQRYLMPVRLQYPEDQQVLYGDQMQTVECVAVGAGGFRRELSWQSFPQQHRIQSEQAVSDDKLLVSNSIVVETSLQRSSLDRAGHGALWDILLSMERQLVAALEHEHSNLRAEIYSTLGISYDRWVTSEDIDYMASTAVHNPSHSLMATLEAHITDQQLFNNVDPQRHMTSKIRRMAQIMIYDAIGDLANGLGSRIRNAAKTLNCKDPEALPQLMLDHGMTNVRHHRSSVVTALNPVPKVAVAASDFDVDDISDQSGWATWR</sequence>
<evidence type="ECO:0000313" key="1">
    <source>
        <dbReference type="EMBL" id="OAV62794.1"/>
    </source>
</evidence>
<keyword evidence="2" id="KW-1185">Reference proteome</keyword>
<dbReference type="EMBL" id="LXEY01000008">
    <property type="protein sequence ID" value="OAV62794.1"/>
    <property type="molecule type" value="Genomic_DNA"/>
</dbReference>
<dbReference type="RefSeq" id="WP_043055694.1">
    <property type="nucleotide sequence ID" value="NZ_LXEY01000008.1"/>
</dbReference>
<dbReference type="OrthoDB" id="5146710at2"/>
<dbReference type="STRING" id="1837282.A6F49_04620"/>
<gene>
    <name evidence="1" type="ORF">A6F49_04620</name>
</gene>
<accession>A0A1B7M2J5</accession>
<organism evidence="1 2">
    <name type="scientific">Enteractinococcus helveticum</name>
    <dbReference type="NCBI Taxonomy" id="1837282"/>
    <lineage>
        <taxon>Bacteria</taxon>
        <taxon>Bacillati</taxon>
        <taxon>Actinomycetota</taxon>
        <taxon>Actinomycetes</taxon>
        <taxon>Micrococcales</taxon>
        <taxon>Micrococcaceae</taxon>
    </lineage>
</organism>
<comment type="caution">
    <text evidence="1">The sequence shown here is derived from an EMBL/GenBank/DDBJ whole genome shotgun (WGS) entry which is preliminary data.</text>
</comment>